<dbReference type="InterPro" id="IPR036259">
    <property type="entry name" value="MFS_trans_sf"/>
</dbReference>
<keyword evidence="3" id="KW-1003">Cell membrane</keyword>
<name>A0ABN2LUP8_9MICO</name>
<comment type="subcellular location">
    <subcellularLocation>
        <location evidence="1">Cell membrane</location>
        <topology evidence="1">Multi-pass membrane protein</topology>
    </subcellularLocation>
</comment>
<dbReference type="InterPro" id="IPR020846">
    <property type="entry name" value="MFS_dom"/>
</dbReference>
<evidence type="ECO:0000313" key="9">
    <source>
        <dbReference type="EMBL" id="GAA1799963.1"/>
    </source>
</evidence>
<evidence type="ECO:0000256" key="1">
    <source>
        <dbReference type="ARBA" id="ARBA00004651"/>
    </source>
</evidence>
<feature type="transmembrane region" description="Helical" evidence="7">
    <location>
        <begin position="240"/>
        <end position="263"/>
    </location>
</feature>
<evidence type="ECO:0000256" key="4">
    <source>
        <dbReference type="ARBA" id="ARBA00022692"/>
    </source>
</evidence>
<feature type="transmembrane region" description="Helical" evidence="7">
    <location>
        <begin position="121"/>
        <end position="141"/>
    </location>
</feature>
<dbReference type="PANTHER" id="PTHR23517">
    <property type="entry name" value="RESISTANCE PROTEIN MDTM, PUTATIVE-RELATED-RELATED"/>
    <property type="match status" value="1"/>
</dbReference>
<organism evidence="9 10">
    <name type="scientific">Leucobacter iarius</name>
    <dbReference type="NCBI Taxonomy" id="333963"/>
    <lineage>
        <taxon>Bacteria</taxon>
        <taxon>Bacillati</taxon>
        <taxon>Actinomycetota</taxon>
        <taxon>Actinomycetes</taxon>
        <taxon>Micrococcales</taxon>
        <taxon>Microbacteriaceae</taxon>
        <taxon>Leucobacter</taxon>
    </lineage>
</organism>
<accession>A0ABN2LUP8</accession>
<feature type="transmembrane region" description="Helical" evidence="7">
    <location>
        <begin position="269"/>
        <end position="290"/>
    </location>
</feature>
<keyword evidence="10" id="KW-1185">Reference proteome</keyword>
<comment type="caution">
    <text evidence="9">The sequence shown here is derived from an EMBL/GenBank/DDBJ whole genome shotgun (WGS) entry which is preliminary data.</text>
</comment>
<feature type="transmembrane region" description="Helical" evidence="7">
    <location>
        <begin position="26"/>
        <end position="47"/>
    </location>
</feature>
<dbReference type="Gene3D" id="1.20.1250.20">
    <property type="entry name" value="MFS general substrate transporter like domains"/>
    <property type="match status" value="1"/>
</dbReference>
<evidence type="ECO:0000256" key="5">
    <source>
        <dbReference type="ARBA" id="ARBA00022989"/>
    </source>
</evidence>
<dbReference type="InterPro" id="IPR011701">
    <property type="entry name" value="MFS"/>
</dbReference>
<feature type="transmembrane region" description="Helical" evidence="7">
    <location>
        <begin position="91"/>
        <end position="109"/>
    </location>
</feature>
<evidence type="ECO:0000313" key="10">
    <source>
        <dbReference type="Proteomes" id="UP001500851"/>
    </source>
</evidence>
<protein>
    <recommendedName>
        <fullName evidence="8">Major facilitator superfamily (MFS) profile domain-containing protein</fullName>
    </recommendedName>
</protein>
<keyword evidence="2" id="KW-0813">Transport</keyword>
<feature type="transmembrane region" description="Helical" evidence="7">
    <location>
        <begin position="353"/>
        <end position="375"/>
    </location>
</feature>
<feature type="transmembrane region" description="Helical" evidence="7">
    <location>
        <begin position="181"/>
        <end position="199"/>
    </location>
</feature>
<feature type="transmembrane region" description="Helical" evidence="7">
    <location>
        <begin position="321"/>
        <end position="341"/>
    </location>
</feature>
<reference evidence="9 10" key="1">
    <citation type="journal article" date="2019" name="Int. J. Syst. Evol. Microbiol.">
        <title>The Global Catalogue of Microorganisms (GCM) 10K type strain sequencing project: providing services to taxonomists for standard genome sequencing and annotation.</title>
        <authorList>
            <consortium name="The Broad Institute Genomics Platform"/>
            <consortium name="The Broad Institute Genome Sequencing Center for Infectious Disease"/>
            <person name="Wu L."/>
            <person name="Ma J."/>
        </authorList>
    </citation>
    <scope>NUCLEOTIDE SEQUENCE [LARGE SCALE GENOMIC DNA]</scope>
    <source>
        <strain evidence="9 10">JCM 14736</strain>
    </source>
</reference>
<dbReference type="InterPro" id="IPR050171">
    <property type="entry name" value="MFS_Transporters"/>
</dbReference>
<feature type="transmembrane region" description="Helical" evidence="7">
    <location>
        <begin position="297"/>
        <end position="315"/>
    </location>
</feature>
<gene>
    <name evidence="9" type="ORF">GCM10009768_31160</name>
</gene>
<dbReference type="EMBL" id="BAAAOB010000006">
    <property type="protein sequence ID" value="GAA1799963.1"/>
    <property type="molecule type" value="Genomic_DNA"/>
</dbReference>
<keyword evidence="4 7" id="KW-0812">Transmembrane</keyword>
<feature type="transmembrane region" description="Helical" evidence="7">
    <location>
        <begin position="148"/>
        <end position="169"/>
    </location>
</feature>
<dbReference type="PROSITE" id="PS50850">
    <property type="entry name" value="MFS"/>
    <property type="match status" value="1"/>
</dbReference>
<feature type="transmembrane region" description="Helical" evidence="7">
    <location>
        <begin position="59"/>
        <end position="79"/>
    </location>
</feature>
<feature type="domain" description="Major facilitator superfamily (MFS) profile" evidence="8">
    <location>
        <begin position="22"/>
        <end position="410"/>
    </location>
</feature>
<keyword evidence="5 7" id="KW-1133">Transmembrane helix</keyword>
<evidence type="ECO:0000256" key="6">
    <source>
        <dbReference type="ARBA" id="ARBA00023136"/>
    </source>
</evidence>
<dbReference type="Pfam" id="PF07690">
    <property type="entry name" value="MFS_1"/>
    <property type="match status" value="1"/>
</dbReference>
<sequence length="410" mass="40633">MSAPQALAAPHLAVAAPAAVRPRIRVALTALTLGFLLIAANLSTPLFPLLEQRLGLDSFGVAVAFSSYVLSMLVGLTLFRRLADRLNRRTVLVTALSVAALATAGLALAPNLGWFCAARAVQGLAIAAATGTASSAFRVLLAGRPRTAGRLTLLASSGGVALGPVLGGLLSETGDPLRTPYFSLALALALLAPVILAVVPHGACRAEDAEPLPADPQGPAVSASTAAPGSAAAVRRAAAIGFLSFSLFGFCLSLAPSAFAALLPVESRSAVGLLAALTLLASASIQLLPLRGAWREPVGLAVLAVGILLLGLAPLTGELALVVAGGIAAGAGQGLAFQSAFGRAVASVPVSRTGATVSSIYTATYLGSALPVLALGSAAGFFGLPAAVLGFAALVSLGAVLAAVTAPRRT</sequence>
<dbReference type="Proteomes" id="UP001500851">
    <property type="component" value="Unassembled WGS sequence"/>
</dbReference>
<evidence type="ECO:0000259" key="8">
    <source>
        <dbReference type="PROSITE" id="PS50850"/>
    </source>
</evidence>
<feature type="transmembrane region" description="Helical" evidence="7">
    <location>
        <begin position="381"/>
        <end position="404"/>
    </location>
</feature>
<dbReference type="RefSeq" id="WP_344033550.1">
    <property type="nucleotide sequence ID" value="NZ_BAAAOB010000006.1"/>
</dbReference>
<dbReference type="PANTHER" id="PTHR23517:SF13">
    <property type="entry name" value="MAJOR FACILITATOR SUPERFAMILY MFS_1"/>
    <property type="match status" value="1"/>
</dbReference>
<evidence type="ECO:0000256" key="7">
    <source>
        <dbReference type="SAM" id="Phobius"/>
    </source>
</evidence>
<keyword evidence="6 7" id="KW-0472">Membrane</keyword>
<evidence type="ECO:0000256" key="3">
    <source>
        <dbReference type="ARBA" id="ARBA00022475"/>
    </source>
</evidence>
<evidence type="ECO:0000256" key="2">
    <source>
        <dbReference type="ARBA" id="ARBA00022448"/>
    </source>
</evidence>
<dbReference type="SUPFAM" id="SSF103473">
    <property type="entry name" value="MFS general substrate transporter"/>
    <property type="match status" value="1"/>
</dbReference>
<proteinExistence type="predicted"/>